<dbReference type="SUPFAM" id="SSF48726">
    <property type="entry name" value="Immunoglobulin"/>
    <property type="match status" value="4"/>
</dbReference>
<dbReference type="Pfam" id="PF13895">
    <property type="entry name" value="Ig_2"/>
    <property type="match status" value="3"/>
</dbReference>
<evidence type="ECO:0000313" key="3">
    <source>
        <dbReference type="Proteomes" id="UP000694565"/>
    </source>
</evidence>
<dbReference type="InterPro" id="IPR007110">
    <property type="entry name" value="Ig-like_dom"/>
</dbReference>
<sequence length="414" mass="46035">MCRSAPNAQHLGNTNGVFDDGSYFLLGFQVQKRQFSSCVIAMTYAERRVCAFKGSSVNLSCKYQGYEYIASKFWFNPERSLVLRYRTQHKDLSKDPRYEGRVKVVETKGGRSTLTITDLRESDSDEYLFKFNTPSFEWRSGLPGTTLTVTDGPRLPSVSVSPSEIVEGSSVTLTCSSDANPAASYTWYKKNQPRPHGEEPQLVFSSIQSSDSGQYLCEAENHLGKKRSEFISIDVKYGPKLPSVSVSPSEIVEGSSVTLTCSSDANPAANYTWYKKNQPRPHGEEPQLVFSSIQSSDSGQYLCEAENHLGKKRSEFISIDVKYGPRLPSVSVSPSEIVEGSSVTLSCSSDANPAANYTWYKKNQTSPHGEGDIYCFTSISSEDRGIYYCKAENQHEEITSSSLVIDVQCEYQTH</sequence>
<dbReference type="PROSITE" id="PS50835">
    <property type="entry name" value="IG_LIKE"/>
    <property type="match status" value="3"/>
</dbReference>
<dbReference type="GeneTree" id="ENSGT01010000222294"/>
<feature type="domain" description="Ig-like" evidence="1">
    <location>
        <begin position="242"/>
        <end position="318"/>
    </location>
</feature>
<dbReference type="PANTHER" id="PTHR46013:SF4">
    <property type="entry name" value="B-CELL RECEPTOR CD22-RELATED"/>
    <property type="match status" value="1"/>
</dbReference>
<dbReference type="InterPro" id="IPR013783">
    <property type="entry name" value="Ig-like_fold"/>
</dbReference>
<dbReference type="Gene3D" id="2.60.40.10">
    <property type="entry name" value="Immunoglobulins"/>
    <property type="match status" value="4"/>
</dbReference>
<name>A0A8C2Z597_CYCLU</name>
<reference evidence="2" key="2">
    <citation type="submission" date="2025-09" db="UniProtKB">
        <authorList>
            <consortium name="Ensembl"/>
        </authorList>
    </citation>
    <scope>IDENTIFICATION</scope>
</reference>
<dbReference type="InterPro" id="IPR013106">
    <property type="entry name" value="Ig_V-set"/>
</dbReference>
<dbReference type="Pfam" id="PF07686">
    <property type="entry name" value="V-set"/>
    <property type="match status" value="1"/>
</dbReference>
<evidence type="ECO:0000259" key="1">
    <source>
        <dbReference type="PROSITE" id="PS50835"/>
    </source>
</evidence>
<dbReference type="SMART" id="SM00409">
    <property type="entry name" value="IG"/>
    <property type="match status" value="4"/>
</dbReference>
<keyword evidence="3" id="KW-1185">Reference proteome</keyword>
<dbReference type="SMART" id="SM00408">
    <property type="entry name" value="IGc2"/>
    <property type="match status" value="3"/>
</dbReference>
<dbReference type="Proteomes" id="UP000694565">
    <property type="component" value="Unplaced"/>
</dbReference>
<evidence type="ECO:0000313" key="2">
    <source>
        <dbReference type="Ensembl" id="ENSCLMP00005020706.1"/>
    </source>
</evidence>
<dbReference type="InterPro" id="IPR036179">
    <property type="entry name" value="Ig-like_dom_sf"/>
</dbReference>
<proteinExistence type="predicted"/>
<organism evidence="2 3">
    <name type="scientific">Cyclopterus lumpus</name>
    <name type="common">Lumpsucker</name>
    <dbReference type="NCBI Taxonomy" id="8103"/>
    <lineage>
        <taxon>Eukaryota</taxon>
        <taxon>Metazoa</taxon>
        <taxon>Chordata</taxon>
        <taxon>Craniata</taxon>
        <taxon>Vertebrata</taxon>
        <taxon>Euteleostomi</taxon>
        <taxon>Actinopterygii</taxon>
        <taxon>Neopterygii</taxon>
        <taxon>Teleostei</taxon>
        <taxon>Neoteleostei</taxon>
        <taxon>Acanthomorphata</taxon>
        <taxon>Eupercaria</taxon>
        <taxon>Perciformes</taxon>
        <taxon>Cottioidei</taxon>
        <taxon>Cottales</taxon>
        <taxon>Cyclopteridae</taxon>
        <taxon>Cyclopterus</taxon>
    </lineage>
</organism>
<accession>A0A8C2Z597</accession>
<feature type="domain" description="Ig-like" evidence="1">
    <location>
        <begin position="156"/>
        <end position="232"/>
    </location>
</feature>
<protein>
    <recommendedName>
        <fullName evidence="1">Ig-like domain-containing protein</fullName>
    </recommendedName>
</protein>
<reference evidence="2" key="1">
    <citation type="submission" date="2025-08" db="UniProtKB">
        <authorList>
            <consortium name="Ensembl"/>
        </authorList>
    </citation>
    <scope>IDENTIFICATION</scope>
</reference>
<feature type="domain" description="Ig-like" evidence="1">
    <location>
        <begin position="328"/>
        <end position="406"/>
    </location>
</feature>
<dbReference type="PANTHER" id="PTHR46013">
    <property type="entry name" value="VASCULAR CELL ADHESION MOLECULE 1"/>
    <property type="match status" value="1"/>
</dbReference>
<dbReference type="AlphaFoldDB" id="A0A8C2Z597"/>
<dbReference type="Ensembl" id="ENSCLMT00005021762.1">
    <property type="protein sequence ID" value="ENSCLMP00005020706.1"/>
    <property type="gene ID" value="ENSCLMG00005010370.1"/>
</dbReference>
<dbReference type="InterPro" id="IPR003599">
    <property type="entry name" value="Ig_sub"/>
</dbReference>
<dbReference type="InterPro" id="IPR003598">
    <property type="entry name" value="Ig_sub2"/>
</dbReference>